<dbReference type="AlphaFoldDB" id="A0A7X1E605"/>
<dbReference type="Pfam" id="PF02469">
    <property type="entry name" value="Fasciclin"/>
    <property type="match status" value="1"/>
</dbReference>
<dbReference type="Proteomes" id="UP000525652">
    <property type="component" value="Unassembled WGS sequence"/>
</dbReference>
<dbReference type="InterPro" id="IPR036378">
    <property type="entry name" value="FAS1_dom_sf"/>
</dbReference>
<dbReference type="PROSITE" id="PS50213">
    <property type="entry name" value="FAS1"/>
    <property type="match status" value="1"/>
</dbReference>
<dbReference type="FunFam" id="2.30.180.10:FF:000032">
    <property type="entry name" value="Fasciclin domain-containing protein, putative"/>
    <property type="match status" value="1"/>
</dbReference>
<feature type="domain" description="FAS1" evidence="1">
    <location>
        <begin position="44"/>
        <end position="175"/>
    </location>
</feature>
<name>A0A7X1E605_9BACT</name>
<protein>
    <submittedName>
        <fullName evidence="2">Fasciclin domain-containing protein</fullName>
    </submittedName>
</protein>
<dbReference type="SUPFAM" id="SSF82153">
    <property type="entry name" value="FAS1 domain"/>
    <property type="match status" value="1"/>
</dbReference>
<dbReference type="PANTHER" id="PTHR10900">
    <property type="entry name" value="PERIOSTIN-RELATED"/>
    <property type="match status" value="1"/>
</dbReference>
<dbReference type="EMBL" id="JACHVA010000139">
    <property type="protein sequence ID" value="MBC2604190.1"/>
    <property type="molecule type" value="Genomic_DNA"/>
</dbReference>
<dbReference type="GO" id="GO:0005615">
    <property type="term" value="C:extracellular space"/>
    <property type="evidence" value="ECO:0007669"/>
    <property type="project" value="TreeGrafter"/>
</dbReference>
<dbReference type="PANTHER" id="PTHR10900:SF77">
    <property type="entry name" value="FI19380P1"/>
    <property type="match status" value="1"/>
</dbReference>
<dbReference type="InterPro" id="IPR000782">
    <property type="entry name" value="FAS1_domain"/>
</dbReference>
<reference evidence="2 3" key="1">
    <citation type="submission" date="2020-07" db="EMBL/GenBank/DDBJ databases">
        <authorList>
            <person name="Feng X."/>
        </authorList>
    </citation>
    <scope>NUCLEOTIDE SEQUENCE [LARGE SCALE GENOMIC DNA]</scope>
    <source>
        <strain evidence="2 3">JCM14086</strain>
    </source>
</reference>
<dbReference type="Gene3D" id="2.30.180.10">
    <property type="entry name" value="FAS1 domain"/>
    <property type="match status" value="1"/>
</dbReference>
<dbReference type="RefSeq" id="WP_185694801.1">
    <property type="nucleotide sequence ID" value="NZ_JACHVA010000139.1"/>
</dbReference>
<evidence type="ECO:0000313" key="2">
    <source>
        <dbReference type="EMBL" id="MBC2604190.1"/>
    </source>
</evidence>
<dbReference type="InterPro" id="IPR050904">
    <property type="entry name" value="Adhesion/Biosynth-related"/>
</dbReference>
<proteinExistence type="predicted"/>
<accession>A0A7X1E605</accession>
<evidence type="ECO:0000313" key="3">
    <source>
        <dbReference type="Proteomes" id="UP000525652"/>
    </source>
</evidence>
<comment type="caution">
    <text evidence="2">The sequence shown here is derived from an EMBL/GenBank/DDBJ whole genome shotgun (WGS) entry which is preliminary data.</text>
</comment>
<dbReference type="SMART" id="SM00554">
    <property type="entry name" value="FAS1"/>
    <property type="match status" value="1"/>
</dbReference>
<organism evidence="2 3">
    <name type="scientific">Puniceicoccus vermicola</name>
    <dbReference type="NCBI Taxonomy" id="388746"/>
    <lineage>
        <taxon>Bacteria</taxon>
        <taxon>Pseudomonadati</taxon>
        <taxon>Verrucomicrobiota</taxon>
        <taxon>Opitutia</taxon>
        <taxon>Puniceicoccales</taxon>
        <taxon>Puniceicoccaceae</taxon>
        <taxon>Puniceicoccus</taxon>
    </lineage>
</organism>
<evidence type="ECO:0000259" key="1">
    <source>
        <dbReference type="PROSITE" id="PS50213"/>
    </source>
</evidence>
<keyword evidence="3" id="KW-1185">Reference proteome</keyword>
<sequence length="182" mass="19340">MNRCTGLLLVPLVILSHFGEAGKAPAPADLTPSAETLDSATPIGSGMIETLSGTEDLEILFTLIKAANLSESFNNADHITLFAPTDAAFMSLPDGTIRALLKPRNRDALVALLLYHIAPQEEYAESFQLGSLKSIEGSAVTINVAENDISINGAQFIDAGIETTNGLIQKIDEVLLPPDFSF</sequence>
<gene>
    <name evidence="2" type="ORF">H5P30_20615</name>
</gene>